<comment type="caution">
    <text evidence="1">The sequence shown here is derived from an EMBL/GenBank/DDBJ whole genome shotgun (WGS) entry which is preliminary data.</text>
</comment>
<dbReference type="EMBL" id="PQIB02000013">
    <property type="protein sequence ID" value="RLM75462.1"/>
    <property type="molecule type" value="Genomic_DNA"/>
</dbReference>
<keyword evidence="2" id="KW-1185">Reference proteome</keyword>
<organism evidence="1 2">
    <name type="scientific">Panicum miliaceum</name>
    <name type="common">Proso millet</name>
    <name type="synonym">Broomcorn millet</name>
    <dbReference type="NCBI Taxonomy" id="4540"/>
    <lineage>
        <taxon>Eukaryota</taxon>
        <taxon>Viridiplantae</taxon>
        <taxon>Streptophyta</taxon>
        <taxon>Embryophyta</taxon>
        <taxon>Tracheophyta</taxon>
        <taxon>Spermatophyta</taxon>
        <taxon>Magnoliopsida</taxon>
        <taxon>Liliopsida</taxon>
        <taxon>Poales</taxon>
        <taxon>Poaceae</taxon>
        <taxon>PACMAD clade</taxon>
        <taxon>Panicoideae</taxon>
        <taxon>Panicodae</taxon>
        <taxon>Paniceae</taxon>
        <taxon>Panicinae</taxon>
        <taxon>Panicum</taxon>
        <taxon>Panicum sect. Panicum</taxon>
    </lineage>
</organism>
<protein>
    <submittedName>
        <fullName evidence="1">Uncharacterized protein</fullName>
    </submittedName>
</protein>
<evidence type="ECO:0000313" key="1">
    <source>
        <dbReference type="EMBL" id="RLM75462.1"/>
    </source>
</evidence>
<gene>
    <name evidence="1" type="ORF">C2845_PM15G25560</name>
</gene>
<reference evidence="2" key="1">
    <citation type="journal article" date="2019" name="Nat. Commun.">
        <title>The genome of broomcorn millet.</title>
        <authorList>
            <person name="Zou C."/>
            <person name="Miki D."/>
            <person name="Li D."/>
            <person name="Tang Q."/>
            <person name="Xiao L."/>
            <person name="Rajput S."/>
            <person name="Deng P."/>
            <person name="Jia W."/>
            <person name="Huang R."/>
            <person name="Zhang M."/>
            <person name="Sun Y."/>
            <person name="Hu J."/>
            <person name="Fu X."/>
            <person name="Schnable P.S."/>
            <person name="Li F."/>
            <person name="Zhang H."/>
            <person name="Feng B."/>
            <person name="Zhu X."/>
            <person name="Liu R."/>
            <person name="Schnable J.C."/>
            <person name="Zhu J.-K."/>
            <person name="Zhang H."/>
        </authorList>
    </citation>
    <scope>NUCLEOTIDE SEQUENCE [LARGE SCALE GENOMIC DNA]</scope>
</reference>
<accession>A0A3L6QA27</accession>
<dbReference type="Proteomes" id="UP000275267">
    <property type="component" value="Unassembled WGS sequence"/>
</dbReference>
<name>A0A3L6QA27_PANMI</name>
<evidence type="ECO:0000313" key="2">
    <source>
        <dbReference type="Proteomes" id="UP000275267"/>
    </source>
</evidence>
<dbReference type="AlphaFoldDB" id="A0A3L6QA27"/>
<sequence length="151" mass="15949">MAPTVEATKAKHSTAGTSRVEATTLILVMATTAMVTGVEVGPEGVFAQGDLTALGRDVVAWPAGPAVAGKLAAMVVGAGPAGTVPINSTLEATHSWAQPKERRLGLNQVQAMARQRKGNTRLLDRALKPRLAIIALRKGTRQRSVRWRCTM</sequence>
<proteinExistence type="predicted"/>